<evidence type="ECO:0000313" key="3">
    <source>
        <dbReference type="Proteomes" id="UP000680839"/>
    </source>
</evidence>
<dbReference type="EMBL" id="CP076134">
    <property type="protein sequence ID" value="QWG11692.1"/>
    <property type="molecule type" value="Genomic_DNA"/>
</dbReference>
<keyword evidence="1" id="KW-1133">Transmembrane helix</keyword>
<proteinExistence type="predicted"/>
<gene>
    <name evidence="2" type="ORF">KMZ29_18415</name>
</gene>
<evidence type="ECO:0000313" key="2">
    <source>
        <dbReference type="EMBL" id="QWG11692.1"/>
    </source>
</evidence>
<dbReference type="AlphaFoldDB" id="A0A975NAV5"/>
<dbReference type="RefSeq" id="WP_215620554.1">
    <property type="nucleotide sequence ID" value="NZ_CP076134.1"/>
</dbReference>
<organism evidence="2 3">
    <name type="scientific">Bradyrhizobium sediminis</name>
    <dbReference type="NCBI Taxonomy" id="2840469"/>
    <lineage>
        <taxon>Bacteria</taxon>
        <taxon>Pseudomonadati</taxon>
        <taxon>Pseudomonadota</taxon>
        <taxon>Alphaproteobacteria</taxon>
        <taxon>Hyphomicrobiales</taxon>
        <taxon>Nitrobacteraceae</taxon>
        <taxon>Bradyrhizobium</taxon>
    </lineage>
</organism>
<keyword evidence="1" id="KW-0812">Transmembrane</keyword>
<evidence type="ECO:0000256" key="1">
    <source>
        <dbReference type="SAM" id="Phobius"/>
    </source>
</evidence>
<sequence length="153" mass="17186">MTMLVNAYYWSQIALAIIAAVAAIAAYVQIQTFKRFELMKMLETPHVKAARQALFLASRKHPGEKWWNTDDPAFDKELEQAAATIAGSFDIVGIVAKGANRRFFRSHWGHSIRWTHKALEGFLMDRRTQAGGNPGAFSGFEGLYAEATRLRPN</sequence>
<feature type="transmembrane region" description="Helical" evidence="1">
    <location>
        <begin position="12"/>
        <end position="30"/>
    </location>
</feature>
<protein>
    <recommendedName>
        <fullName evidence="4">DUF4760 domain-containing protein</fullName>
    </recommendedName>
</protein>
<dbReference type="Proteomes" id="UP000680839">
    <property type="component" value="Chromosome"/>
</dbReference>
<evidence type="ECO:0008006" key="4">
    <source>
        <dbReference type="Google" id="ProtNLM"/>
    </source>
</evidence>
<reference evidence="2" key="1">
    <citation type="submission" date="2021-06" db="EMBL/GenBank/DDBJ databases">
        <title>Bradyrhizobium sp. S2-20-1 Genome sequencing.</title>
        <authorList>
            <person name="Jin L."/>
        </authorList>
    </citation>
    <scope>NUCLEOTIDE SEQUENCE</scope>
    <source>
        <strain evidence="2">S2-20-1</strain>
    </source>
</reference>
<accession>A0A975NAV5</accession>
<keyword evidence="1" id="KW-0472">Membrane</keyword>
<name>A0A975NAV5_9BRAD</name>